<proteinExistence type="predicted"/>
<protein>
    <submittedName>
        <fullName evidence="1">Uncharacterized protein</fullName>
    </submittedName>
</protein>
<name>A0A9P4JX00_9PLEO</name>
<dbReference type="EMBL" id="ML993847">
    <property type="protein sequence ID" value="KAF2205979.1"/>
    <property type="molecule type" value="Genomic_DNA"/>
</dbReference>
<reference evidence="1" key="1">
    <citation type="journal article" date="2020" name="Stud. Mycol.">
        <title>101 Dothideomycetes genomes: a test case for predicting lifestyles and emergence of pathogens.</title>
        <authorList>
            <person name="Haridas S."/>
            <person name="Albert R."/>
            <person name="Binder M."/>
            <person name="Bloem J."/>
            <person name="Labutti K."/>
            <person name="Salamov A."/>
            <person name="Andreopoulos B."/>
            <person name="Baker S."/>
            <person name="Barry K."/>
            <person name="Bills G."/>
            <person name="Bluhm B."/>
            <person name="Cannon C."/>
            <person name="Castanera R."/>
            <person name="Culley D."/>
            <person name="Daum C."/>
            <person name="Ezra D."/>
            <person name="Gonzalez J."/>
            <person name="Henrissat B."/>
            <person name="Kuo A."/>
            <person name="Liang C."/>
            <person name="Lipzen A."/>
            <person name="Lutzoni F."/>
            <person name="Magnuson J."/>
            <person name="Mondo S."/>
            <person name="Nolan M."/>
            <person name="Ohm R."/>
            <person name="Pangilinan J."/>
            <person name="Park H.-J."/>
            <person name="Ramirez L."/>
            <person name="Alfaro M."/>
            <person name="Sun H."/>
            <person name="Tritt A."/>
            <person name="Yoshinaga Y."/>
            <person name="Zwiers L.-H."/>
            <person name="Turgeon B."/>
            <person name="Goodwin S."/>
            <person name="Spatafora J."/>
            <person name="Crous P."/>
            <person name="Grigoriev I."/>
        </authorList>
    </citation>
    <scope>NUCLEOTIDE SEQUENCE</scope>
    <source>
        <strain evidence="1">ATCC 74209</strain>
    </source>
</reference>
<organism evidence="1 2">
    <name type="scientific">Delitschia confertaspora ATCC 74209</name>
    <dbReference type="NCBI Taxonomy" id="1513339"/>
    <lineage>
        <taxon>Eukaryota</taxon>
        <taxon>Fungi</taxon>
        <taxon>Dikarya</taxon>
        <taxon>Ascomycota</taxon>
        <taxon>Pezizomycotina</taxon>
        <taxon>Dothideomycetes</taxon>
        <taxon>Pleosporomycetidae</taxon>
        <taxon>Pleosporales</taxon>
        <taxon>Delitschiaceae</taxon>
        <taxon>Delitschia</taxon>
    </lineage>
</organism>
<evidence type="ECO:0000313" key="1">
    <source>
        <dbReference type="EMBL" id="KAF2205979.1"/>
    </source>
</evidence>
<keyword evidence="2" id="KW-1185">Reference proteome</keyword>
<dbReference type="AlphaFoldDB" id="A0A9P4JX00"/>
<comment type="caution">
    <text evidence="1">The sequence shown here is derived from an EMBL/GenBank/DDBJ whole genome shotgun (WGS) entry which is preliminary data.</text>
</comment>
<dbReference type="Proteomes" id="UP000799536">
    <property type="component" value="Unassembled WGS sequence"/>
</dbReference>
<accession>A0A9P4JX00</accession>
<sequence length="89" mass="10261">MHKHYKGVLSSIQLVLRGRQAQNNERVYAAIIEKANLAEVLKCTKDRSTIPSHITEMELSAQVSFITETPQYIPRTSKEWYIARMQEAL</sequence>
<gene>
    <name evidence="1" type="ORF">GQ43DRAFT_436567</name>
</gene>
<evidence type="ECO:0000313" key="2">
    <source>
        <dbReference type="Proteomes" id="UP000799536"/>
    </source>
</evidence>